<dbReference type="Proteomes" id="UP000701341">
    <property type="component" value="Unassembled WGS sequence"/>
</dbReference>
<dbReference type="EMBL" id="JAAOZQ010000132">
    <property type="protein sequence ID" value="KAF7516676.1"/>
    <property type="molecule type" value="Genomic_DNA"/>
</dbReference>
<evidence type="ECO:0000313" key="3">
    <source>
        <dbReference type="Proteomes" id="UP000701341"/>
    </source>
</evidence>
<sequence length="119" mass="13552">MDTQATEYERRDATEDDVKTLPHVVDSIPFVVWIALVASALEGFTYYAVTATMIAAAPVFWVAFRNYDKIDDDELNAARLVEPDSQARWKRLLPGHIYRRDISVAKRFGLRVDNTAMDS</sequence>
<proteinExistence type="predicted"/>
<keyword evidence="3" id="KW-1185">Reference proteome</keyword>
<keyword evidence="1" id="KW-0812">Transmembrane</keyword>
<name>A0A9P5KYB8_PENCR</name>
<keyword evidence="1" id="KW-1133">Transmembrane helix</keyword>
<organism evidence="2 3">
    <name type="scientific">Penicillium crustosum</name>
    <name type="common">Blue mold fungus</name>
    <dbReference type="NCBI Taxonomy" id="36656"/>
    <lineage>
        <taxon>Eukaryota</taxon>
        <taxon>Fungi</taxon>
        <taxon>Dikarya</taxon>
        <taxon>Ascomycota</taxon>
        <taxon>Pezizomycotina</taxon>
        <taxon>Eurotiomycetes</taxon>
        <taxon>Eurotiomycetidae</taxon>
        <taxon>Eurotiales</taxon>
        <taxon>Aspergillaceae</taxon>
        <taxon>Penicillium</taxon>
    </lineage>
</organism>
<comment type="caution">
    <text evidence="2">The sequence shown here is derived from an EMBL/GenBank/DDBJ whole genome shotgun (WGS) entry which is preliminary data.</text>
</comment>
<protein>
    <submittedName>
        <fullName evidence="2">Uncharacterized protein</fullName>
    </submittedName>
</protein>
<feature type="transmembrane region" description="Helical" evidence="1">
    <location>
        <begin position="44"/>
        <end position="64"/>
    </location>
</feature>
<reference evidence="2" key="1">
    <citation type="submission" date="2020-02" db="EMBL/GenBank/DDBJ databases">
        <authorList>
            <person name="Lichtner F.J."/>
        </authorList>
    </citation>
    <scope>NUCLEOTIDE SEQUENCE</scope>
    <source>
        <strain evidence="2">G10</strain>
    </source>
</reference>
<dbReference type="AlphaFoldDB" id="A0A9P5KYB8"/>
<accession>A0A9P5KYB8</accession>
<evidence type="ECO:0000313" key="2">
    <source>
        <dbReference type="EMBL" id="KAF7516676.1"/>
    </source>
</evidence>
<dbReference type="OrthoDB" id="8904098at2759"/>
<feature type="transmembrane region" description="Helical" evidence="1">
    <location>
        <begin position="20"/>
        <end position="38"/>
    </location>
</feature>
<keyword evidence="1" id="KW-0472">Membrane</keyword>
<gene>
    <name evidence="2" type="ORF">PCG10_002004</name>
</gene>
<evidence type="ECO:0000256" key="1">
    <source>
        <dbReference type="SAM" id="Phobius"/>
    </source>
</evidence>